<dbReference type="PROSITE" id="PS50020">
    <property type="entry name" value="WW_DOMAIN_2"/>
    <property type="match status" value="1"/>
</dbReference>
<feature type="compositionally biased region" description="Low complexity" evidence="1">
    <location>
        <begin position="195"/>
        <end position="226"/>
    </location>
</feature>
<feature type="region of interest" description="Disordered" evidence="1">
    <location>
        <begin position="132"/>
        <end position="151"/>
    </location>
</feature>
<evidence type="ECO:0000256" key="1">
    <source>
        <dbReference type="SAM" id="MobiDB-lite"/>
    </source>
</evidence>
<feature type="compositionally biased region" description="Polar residues" evidence="1">
    <location>
        <begin position="282"/>
        <end position="297"/>
    </location>
</feature>
<dbReference type="PROSITE" id="PS01159">
    <property type="entry name" value="WW_DOMAIN_1"/>
    <property type="match status" value="1"/>
</dbReference>
<feature type="compositionally biased region" description="Polar residues" evidence="1">
    <location>
        <begin position="1"/>
        <end position="12"/>
    </location>
</feature>
<protein>
    <submittedName>
        <fullName evidence="3">Ww domain-containing protein</fullName>
    </submittedName>
</protein>
<feature type="region of interest" description="Disordered" evidence="1">
    <location>
        <begin position="262"/>
        <end position="484"/>
    </location>
</feature>
<dbReference type="InterPro" id="IPR036020">
    <property type="entry name" value="WW_dom_sf"/>
</dbReference>
<accession>A0ABR4ML44</accession>
<feature type="region of interest" description="Disordered" evidence="1">
    <location>
        <begin position="80"/>
        <end position="119"/>
    </location>
</feature>
<feature type="compositionally biased region" description="Gly residues" evidence="1">
    <location>
        <begin position="383"/>
        <end position="392"/>
    </location>
</feature>
<evidence type="ECO:0000313" key="3">
    <source>
        <dbReference type="EMBL" id="KAL2889007.1"/>
    </source>
</evidence>
<evidence type="ECO:0000259" key="2">
    <source>
        <dbReference type="PROSITE" id="PS50020"/>
    </source>
</evidence>
<keyword evidence="4" id="KW-1185">Reference proteome</keyword>
<dbReference type="SMART" id="SM00456">
    <property type="entry name" value="WW"/>
    <property type="match status" value="1"/>
</dbReference>
<dbReference type="Proteomes" id="UP001610728">
    <property type="component" value="Unassembled WGS sequence"/>
</dbReference>
<feature type="compositionally biased region" description="Polar residues" evidence="1">
    <location>
        <begin position="166"/>
        <end position="180"/>
    </location>
</feature>
<evidence type="ECO:0000313" key="4">
    <source>
        <dbReference type="Proteomes" id="UP001610728"/>
    </source>
</evidence>
<feature type="compositionally biased region" description="Polar residues" evidence="1">
    <location>
        <begin position="326"/>
        <end position="345"/>
    </location>
</feature>
<feature type="region of interest" description="Disordered" evidence="1">
    <location>
        <begin position="163"/>
        <end position="243"/>
    </location>
</feature>
<organism evidence="3 4">
    <name type="scientific">Ceratocystis lukuohia</name>
    <dbReference type="NCBI Taxonomy" id="2019550"/>
    <lineage>
        <taxon>Eukaryota</taxon>
        <taxon>Fungi</taxon>
        <taxon>Dikarya</taxon>
        <taxon>Ascomycota</taxon>
        <taxon>Pezizomycotina</taxon>
        <taxon>Sordariomycetes</taxon>
        <taxon>Hypocreomycetidae</taxon>
        <taxon>Microascales</taxon>
        <taxon>Ceratocystidaceae</taxon>
        <taxon>Ceratocystis</taxon>
    </lineage>
</organism>
<dbReference type="CDD" id="cd00201">
    <property type="entry name" value="WW"/>
    <property type="match status" value="1"/>
</dbReference>
<feature type="compositionally biased region" description="Polar residues" evidence="1">
    <location>
        <begin position="227"/>
        <end position="236"/>
    </location>
</feature>
<feature type="compositionally biased region" description="Low complexity" evidence="1">
    <location>
        <begin position="134"/>
        <end position="146"/>
    </location>
</feature>
<dbReference type="RefSeq" id="XP_070860187.1">
    <property type="nucleotide sequence ID" value="XM_071002103.1"/>
</dbReference>
<feature type="compositionally biased region" description="Polar residues" evidence="1">
    <location>
        <begin position="262"/>
        <end position="273"/>
    </location>
</feature>
<dbReference type="Pfam" id="PF00397">
    <property type="entry name" value="WW"/>
    <property type="match status" value="1"/>
</dbReference>
<comment type="caution">
    <text evidence="3">The sequence shown here is derived from an EMBL/GenBank/DDBJ whole genome shotgun (WGS) entry which is preliminary data.</text>
</comment>
<dbReference type="InterPro" id="IPR001202">
    <property type="entry name" value="WW_dom"/>
</dbReference>
<proteinExistence type="predicted"/>
<name>A0ABR4ML44_9PEZI</name>
<dbReference type="SUPFAM" id="SSF51045">
    <property type="entry name" value="WW domain"/>
    <property type="match status" value="1"/>
</dbReference>
<sequence>MAGPGTPSTEGPSFTPPPLPFGWIAQWDSSSKRYYYVQLSTGQSQWEVPTHAIPTGMTPHPVAEHPYGYPQPEIITFEDGSQSKRHADGTIEPVLPDGNSRPGDVATAEPVPSATGDRGIGSIAVNALLGQAKNSHGNNSHSNSNSGGLGSLGNLAGQVIGGLSGGKTNSSNNHGNTSKLSGGKLAAQLAQGLFSSSGKTGGNSTNSHNPHNNHGSNSNGASPSSNYHGGTTSGAPQSHGLGGLGGSILGGLVGGNKPSSTSNFGYSNTSPNAAYNGEAPANSYQTAQNSTHGTHPQSGPPPATHYHQQPSHSPPPPTAAYHNTHNHNTSANPSYQGSASGSNYGSPPAVPSYNRPDSGPHSHHNSSPNHATYPGANAVGTSGAAGFGGSGGQSTYHHQSQPVSHHGGGAPPQPSSSGPSPYSGAGGYTHTQPHGQPHGQPLSGQPAYGNHAPPPTQGYQHHNQYAPPPATNYGAASGYGNPHY</sequence>
<feature type="region of interest" description="Disordered" evidence="1">
    <location>
        <begin position="1"/>
        <end position="20"/>
    </location>
</feature>
<feature type="domain" description="WW" evidence="2">
    <location>
        <begin position="17"/>
        <end position="51"/>
    </location>
</feature>
<dbReference type="Gene3D" id="2.20.70.10">
    <property type="match status" value="1"/>
</dbReference>
<dbReference type="EMBL" id="JABSNW010000003">
    <property type="protein sequence ID" value="KAL2889007.1"/>
    <property type="molecule type" value="Genomic_DNA"/>
</dbReference>
<dbReference type="GeneID" id="98117325"/>
<reference evidence="3 4" key="1">
    <citation type="submission" date="2020-05" db="EMBL/GenBank/DDBJ databases">
        <title>Ceratocystis lukuohia genome.</title>
        <authorList>
            <person name="Harrington T.C."/>
            <person name="Kim K."/>
            <person name="Mayers C.G."/>
        </authorList>
    </citation>
    <scope>NUCLEOTIDE SEQUENCE [LARGE SCALE GENOMIC DNA]</scope>
    <source>
        <strain evidence="3 4">C4212</strain>
    </source>
</reference>
<gene>
    <name evidence="3" type="ORF">HOO65_030508</name>
</gene>